<dbReference type="AlphaFoldDB" id="A0A392UU45"/>
<keyword evidence="2" id="KW-1185">Reference proteome</keyword>
<dbReference type="EMBL" id="LXQA010952466">
    <property type="protein sequence ID" value="MCI78519.1"/>
    <property type="molecule type" value="Genomic_DNA"/>
</dbReference>
<organism evidence="1 2">
    <name type="scientific">Trifolium medium</name>
    <dbReference type="NCBI Taxonomy" id="97028"/>
    <lineage>
        <taxon>Eukaryota</taxon>
        <taxon>Viridiplantae</taxon>
        <taxon>Streptophyta</taxon>
        <taxon>Embryophyta</taxon>
        <taxon>Tracheophyta</taxon>
        <taxon>Spermatophyta</taxon>
        <taxon>Magnoliopsida</taxon>
        <taxon>eudicotyledons</taxon>
        <taxon>Gunneridae</taxon>
        <taxon>Pentapetalae</taxon>
        <taxon>rosids</taxon>
        <taxon>fabids</taxon>
        <taxon>Fabales</taxon>
        <taxon>Fabaceae</taxon>
        <taxon>Papilionoideae</taxon>
        <taxon>50 kb inversion clade</taxon>
        <taxon>NPAAA clade</taxon>
        <taxon>Hologalegina</taxon>
        <taxon>IRL clade</taxon>
        <taxon>Trifolieae</taxon>
        <taxon>Trifolium</taxon>
    </lineage>
</organism>
<protein>
    <submittedName>
        <fullName evidence="1">Uncharacterized protein</fullName>
    </submittedName>
</protein>
<comment type="caution">
    <text evidence="1">The sequence shown here is derived from an EMBL/GenBank/DDBJ whole genome shotgun (WGS) entry which is preliminary data.</text>
</comment>
<evidence type="ECO:0000313" key="1">
    <source>
        <dbReference type="EMBL" id="MCI78519.1"/>
    </source>
</evidence>
<proteinExistence type="predicted"/>
<reference evidence="1 2" key="1">
    <citation type="journal article" date="2018" name="Front. Plant Sci.">
        <title>Red Clover (Trifolium pratense) and Zigzag Clover (T. medium) - A Picture of Genomic Similarities and Differences.</title>
        <authorList>
            <person name="Dluhosova J."/>
            <person name="Istvanek J."/>
            <person name="Nedelnik J."/>
            <person name="Repkova J."/>
        </authorList>
    </citation>
    <scope>NUCLEOTIDE SEQUENCE [LARGE SCALE GENOMIC DNA]</scope>
    <source>
        <strain evidence="2">cv. 10/8</strain>
        <tissue evidence="1">Leaf</tissue>
    </source>
</reference>
<gene>
    <name evidence="1" type="ORF">A2U01_0099789</name>
</gene>
<accession>A0A392UU45</accession>
<feature type="non-terminal residue" evidence="1">
    <location>
        <position position="1"/>
    </location>
</feature>
<sequence>AHSRISRRRRPVHSKVVLPSWVDREVLFQASQYGTS</sequence>
<evidence type="ECO:0000313" key="2">
    <source>
        <dbReference type="Proteomes" id="UP000265520"/>
    </source>
</evidence>
<dbReference type="Proteomes" id="UP000265520">
    <property type="component" value="Unassembled WGS sequence"/>
</dbReference>
<name>A0A392UU45_9FABA</name>